<proteinExistence type="predicted"/>
<accession>A0A0B7A3H2</accession>
<protein>
    <submittedName>
        <fullName evidence="1">Uncharacterized protein</fullName>
    </submittedName>
</protein>
<sequence>MHVASLVGVLIVRSYESNDDDDTHSQPKISDMFNMCTSECMYDNLIHKN</sequence>
<evidence type="ECO:0000313" key="1">
    <source>
        <dbReference type="EMBL" id="CEK74616.1"/>
    </source>
</evidence>
<gene>
    <name evidence="1" type="primary">ORF91822</name>
</gene>
<dbReference type="EMBL" id="HACG01027751">
    <property type="protein sequence ID" value="CEK74616.1"/>
    <property type="molecule type" value="Transcribed_RNA"/>
</dbReference>
<reference evidence="1" key="1">
    <citation type="submission" date="2014-12" db="EMBL/GenBank/DDBJ databases">
        <title>Insight into the proteome of Arion vulgaris.</title>
        <authorList>
            <person name="Aradska J."/>
            <person name="Bulat T."/>
            <person name="Smidak R."/>
            <person name="Sarate P."/>
            <person name="Gangsoo J."/>
            <person name="Sialana F."/>
            <person name="Bilban M."/>
            <person name="Lubec G."/>
        </authorList>
    </citation>
    <scope>NUCLEOTIDE SEQUENCE</scope>
    <source>
        <tissue evidence="1">Skin</tissue>
    </source>
</reference>
<organism evidence="1">
    <name type="scientific">Arion vulgaris</name>
    <dbReference type="NCBI Taxonomy" id="1028688"/>
    <lineage>
        <taxon>Eukaryota</taxon>
        <taxon>Metazoa</taxon>
        <taxon>Spiralia</taxon>
        <taxon>Lophotrochozoa</taxon>
        <taxon>Mollusca</taxon>
        <taxon>Gastropoda</taxon>
        <taxon>Heterobranchia</taxon>
        <taxon>Euthyneura</taxon>
        <taxon>Panpulmonata</taxon>
        <taxon>Eupulmonata</taxon>
        <taxon>Stylommatophora</taxon>
        <taxon>Helicina</taxon>
        <taxon>Arionoidea</taxon>
        <taxon>Arionidae</taxon>
        <taxon>Arion</taxon>
    </lineage>
</organism>
<name>A0A0B7A3H2_9EUPU</name>
<dbReference type="AlphaFoldDB" id="A0A0B7A3H2"/>